<feature type="compositionally biased region" description="Acidic residues" evidence="1">
    <location>
        <begin position="151"/>
        <end position="177"/>
    </location>
</feature>
<dbReference type="Proteomes" id="UP001595821">
    <property type="component" value="Unassembled WGS sequence"/>
</dbReference>
<evidence type="ECO:0000313" key="3">
    <source>
        <dbReference type="Proteomes" id="UP001595821"/>
    </source>
</evidence>
<gene>
    <name evidence="2" type="ORF">ACFOZ7_22190</name>
</gene>
<feature type="compositionally biased region" description="Acidic residues" evidence="1">
    <location>
        <begin position="184"/>
        <end position="194"/>
    </location>
</feature>
<dbReference type="PROSITE" id="PS51318">
    <property type="entry name" value="TAT"/>
    <property type="match status" value="1"/>
</dbReference>
<reference evidence="2 3" key="1">
    <citation type="journal article" date="2014" name="Int. J. Syst. Evol. Microbiol.">
        <title>Complete genome sequence of Corynebacterium casei LMG S-19264T (=DSM 44701T), isolated from a smear-ripened cheese.</title>
        <authorList>
            <consortium name="US DOE Joint Genome Institute (JGI-PGF)"/>
            <person name="Walter F."/>
            <person name="Albersmeier A."/>
            <person name="Kalinowski J."/>
            <person name="Ruckert C."/>
        </authorList>
    </citation>
    <scope>NUCLEOTIDE SEQUENCE [LARGE SCALE GENOMIC DNA]</scope>
    <source>
        <strain evidence="2 3">IBRC-M 10912</strain>
    </source>
</reference>
<accession>A0ABD5P606</accession>
<comment type="caution">
    <text evidence="2">The sequence shown here is derived from an EMBL/GenBank/DDBJ whole genome shotgun (WGS) entry which is preliminary data.</text>
</comment>
<protein>
    <submittedName>
        <fullName evidence="2">Twin-arginine translocation signal domain-containing protein</fullName>
    </submittedName>
</protein>
<dbReference type="EMBL" id="JBHSDJ010000133">
    <property type="protein sequence ID" value="MFC4249607.1"/>
    <property type="molecule type" value="Genomic_DNA"/>
</dbReference>
<dbReference type="InterPro" id="IPR006311">
    <property type="entry name" value="TAT_signal"/>
</dbReference>
<dbReference type="InterPro" id="IPR019546">
    <property type="entry name" value="TAT_signal_bac_arc"/>
</dbReference>
<evidence type="ECO:0000256" key="1">
    <source>
        <dbReference type="SAM" id="MobiDB-lite"/>
    </source>
</evidence>
<feature type="region of interest" description="Disordered" evidence="1">
    <location>
        <begin position="145"/>
        <end position="194"/>
    </location>
</feature>
<sequence length="194" mass="20658">MTDDVYESEHDISDGSRRSFMKKGALAASALALGAGASSTATAQDADQVLVFPYHYIPEQDLDVLTELEQSTTINLLQVDGETVDEISQPDEYNGYAVRYDIGEETAGATGFLFLRNASLDSGDSVTLSADATMFSSDLNILSVSVNGDGDNGDDEDEDEEEEAENDADNETEDEDGGVTVETEVGEDNESNGA</sequence>
<dbReference type="AlphaFoldDB" id="A0ABD5P606"/>
<dbReference type="RefSeq" id="WP_246973253.1">
    <property type="nucleotide sequence ID" value="NZ_CP095397.1"/>
</dbReference>
<name>A0ABD5P606_9EURY</name>
<evidence type="ECO:0000313" key="2">
    <source>
        <dbReference type="EMBL" id="MFC4249607.1"/>
    </source>
</evidence>
<dbReference type="GeneID" id="71853400"/>
<dbReference type="NCBIfam" id="TIGR01409">
    <property type="entry name" value="TAT_signal_seq"/>
    <property type="match status" value="1"/>
</dbReference>
<organism evidence="2 3">
    <name type="scientific">Natribaculum luteum</name>
    <dbReference type="NCBI Taxonomy" id="1586232"/>
    <lineage>
        <taxon>Archaea</taxon>
        <taxon>Methanobacteriati</taxon>
        <taxon>Methanobacteriota</taxon>
        <taxon>Stenosarchaea group</taxon>
        <taxon>Halobacteria</taxon>
        <taxon>Halobacteriales</taxon>
        <taxon>Natrialbaceae</taxon>
        <taxon>Natribaculum</taxon>
    </lineage>
</organism>
<proteinExistence type="predicted"/>